<sequence>MITGVGRMVSPVLVARETELDRLVAAVVAVPSVVVVEGEAGIGKTRLVAELATRPEVAGLRWLKGGCGQVREPFPLGPVVEALRGRATELSGAALSPVTGALRALLPELQDVLPQAPPSLEDRAAELHRVLRGLVEVLAALGPAVLVLEDLHWADQQTVEFLAYLVRALPAGLSVVLTYRGEEADPALRAVTTRPADTITSEHLALRPLDMAGTRALAAAILQTQEVSAEFAEHLCARSSGLPLAIQELLAMLRTQGKLIRWKGGWARRALDELDVPAGVRAPVQERVGRMPAGARAVTEAAAVLRLAVPAAMLVEVAGASGTEALDEALDSGLLTEQGGLVAFRHVLAAEAVYEGVTLGRRQALHAAAAVAIRTLRPTPLGQVAHHLRHAGRPDEWVAAAVAAAEHAVGLGNDAEAARLLEEVLRHAGLDPVRRAELTIRLGWAATYTLRIPAIGEMLEEALSHDLPRSLRGELRILLALYLDTIRVDDLRVRQAFADAVPDLAELPELAAWAMVGMGVPTTTDVPFAERLPWLERALETVPADGEPGPRVFVLGKVAMIFVSSGDPRWWALTERILEETGGRPVGRREVGAYRSIGGTAVDAGHHRVATRLLEAALDAGRGASGSARDDLSLRASLALARYYGGAWDGLREELTELREQCGNRPHERLHVDLIAACLAPAPSRLDAARTMLAGVIRDLRVRGDLDMAAAPVTTLLRLASAGDGAGAALAETADVTAGWEARDLWPIGVRAVAAVTEALLSAGRHQEAAELVCRYETRLRGMDAPLAVPALAQAYGHLDAHAGRWARAAERYGEAAAAYAELPALYDAAQAVEQQAACLSALGDPGAGPALTRAIEAYTRLEARWDLDRATQLGRRWGLRPTSRIRPGQDGGAEGLSARQSQVARLAAKGLTNQEIARQMFLSPKTVDKHLGVAMRKLGARSRTELGRHLGGTPGS</sequence>
<accession>A0ABT9RF23</accession>
<dbReference type="Pfam" id="PF13191">
    <property type="entry name" value="AAA_16"/>
    <property type="match status" value="1"/>
</dbReference>
<keyword evidence="5" id="KW-1185">Reference proteome</keyword>
<protein>
    <submittedName>
        <fullName evidence="4">DNA-binding CsgD family transcriptional regulator</fullName>
    </submittedName>
</protein>
<keyword evidence="2" id="KW-0067">ATP-binding</keyword>
<comment type="caution">
    <text evidence="4">The sequence shown here is derived from an EMBL/GenBank/DDBJ whole genome shotgun (WGS) entry which is preliminary data.</text>
</comment>
<organism evidence="4 5">
    <name type="scientific">Streptosporangium brasiliense</name>
    <dbReference type="NCBI Taxonomy" id="47480"/>
    <lineage>
        <taxon>Bacteria</taxon>
        <taxon>Bacillati</taxon>
        <taxon>Actinomycetota</taxon>
        <taxon>Actinomycetes</taxon>
        <taxon>Streptosporangiales</taxon>
        <taxon>Streptosporangiaceae</taxon>
        <taxon>Streptosporangium</taxon>
    </lineage>
</organism>
<evidence type="ECO:0000313" key="5">
    <source>
        <dbReference type="Proteomes" id="UP001230426"/>
    </source>
</evidence>
<keyword evidence="4" id="KW-0238">DNA-binding</keyword>
<dbReference type="EMBL" id="JAUSRB010000002">
    <property type="protein sequence ID" value="MDP9867854.1"/>
    <property type="molecule type" value="Genomic_DNA"/>
</dbReference>
<proteinExistence type="predicted"/>
<dbReference type="PROSITE" id="PS50043">
    <property type="entry name" value="HTH_LUXR_2"/>
    <property type="match status" value="1"/>
</dbReference>
<evidence type="ECO:0000259" key="3">
    <source>
        <dbReference type="PROSITE" id="PS50043"/>
    </source>
</evidence>
<feature type="domain" description="HTH luxR-type" evidence="3">
    <location>
        <begin position="890"/>
        <end position="955"/>
    </location>
</feature>
<gene>
    <name evidence="4" type="ORF">J2S55_007120</name>
</gene>
<dbReference type="InterPro" id="IPR016032">
    <property type="entry name" value="Sig_transdc_resp-reg_C-effctor"/>
</dbReference>
<evidence type="ECO:0000256" key="2">
    <source>
        <dbReference type="ARBA" id="ARBA00022840"/>
    </source>
</evidence>
<evidence type="ECO:0000313" key="4">
    <source>
        <dbReference type="EMBL" id="MDP9867854.1"/>
    </source>
</evidence>
<dbReference type="CDD" id="cd06170">
    <property type="entry name" value="LuxR_C_like"/>
    <property type="match status" value="1"/>
</dbReference>
<name>A0ABT9RF23_9ACTN</name>
<dbReference type="Proteomes" id="UP001230426">
    <property type="component" value="Unassembled WGS sequence"/>
</dbReference>
<dbReference type="SUPFAM" id="SSF46894">
    <property type="entry name" value="C-terminal effector domain of the bipartite response regulators"/>
    <property type="match status" value="1"/>
</dbReference>
<dbReference type="Gene3D" id="3.40.50.300">
    <property type="entry name" value="P-loop containing nucleotide triphosphate hydrolases"/>
    <property type="match status" value="1"/>
</dbReference>
<dbReference type="InterPro" id="IPR041664">
    <property type="entry name" value="AAA_16"/>
</dbReference>
<dbReference type="RefSeq" id="WP_306869953.1">
    <property type="nucleotide sequence ID" value="NZ_JAUSRB010000002.1"/>
</dbReference>
<dbReference type="InterPro" id="IPR036388">
    <property type="entry name" value="WH-like_DNA-bd_sf"/>
</dbReference>
<dbReference type="PRINTS" id="PR00038">
    <property type="entry name" value="HTHLUXR"/>
</dbReference>
<dbReference type="Pfam" id="PF00196">
    <property type="entry name" value="GerE"/>
    <property type="match status" value="1"/>
</dbReference>
<dbReference type="InterPro" id="IPR027417">
    <property type="entry name" value="P-loop_NTPase"/>
</dbReference>
<evidence type="ECO:0000256" key="1">
    <source>
        <dbReference type="ARBA" id="ARBA00022741"/>
    </source>
</evidence>
<dbReference type="Gene3D" id="1.10.10.10">
    <property type="entry name" value="Winged helix-like DNA-binding domain superfamily/Winged helix DNA-binding domain"/>
    <property type="match status" value="1"/>
</dbReference>
<dbReference type="InterPro" id="IPR000792">
    <property type="entry name" value="Tscrpt_reg_LuxR_C"/>
</dbReference>
<dbReference type="GO" id="GO:0003677">
    <property type="term" value="F:DNA binding"/>
    <property type="evidence" value="ECO:0007669"/>
    <property type="project" value="UniProtKB-KW"/>
</dbReference>
<keyword evidence="1" id="KW-0547">Nucleotide-binding</keyword>
<dbReference type="SUPFAM" id="SSF52540">
    <property type="entry name" value="P-loop containing nucleoside triphosphate hydrolases"/>
    <property type="match status" value="1"/>
</dbReference>
<dbReference type="PANTHER" id="PTHR16305">
    <property type="entry name" value="TESTICULAR SOLUBLE ADENYLYL CYCLASE"/>
    <property type="match status" value="1"/>
</dbReference>
<dbReference type="PANTHER" id="PTHR16305:SF35">
    <property type="entry name" value="TRANSCRIPTIONAL ACTIVATOR DOMAIN"/>
    <property type="match status" value="1"/>
</dbReference>
<reference evidence="4 5" key="1">
    <citation type="submission" date="2023-07" db="EMBL/GenBank/DDBJ databases">
        <title>Sequencing the genomes of 1000 actinobacteria strains.</title>
        <authorList>
            <person name="Klenk H.-P."/>
        </authorList>
    </citation>
    <scope>NUCLEOTIDE SEQUENCE [LARGE SCALE GENOMIC DNA]</scope>
    <source>
        <strain evidence="4 5">DSM 44109</strain>
    </source>
</reference>
<dbReference type="SMART" id="SM00421">
    <property type="entry name" value="HTH_LUXR"/>
    <property type="match status" value="1"/>
</dbReference>